<organism evidence="5 6">
    <name type="scientific">Antiquaquibacter oligotrophicus</name>
    <dbReference type="NCBI Taxonomy" id="2880260"/>
    <lineage>
        <taxon>Bacteria</taxon>
        <taxon>Bacillati</taxon>
        <taxon>Actinomycetota</taxon>
        <taxon>Actinomycetes</taxon>
        <taxon>Micrococcales</taxon>
        <taxon>Microbacteriaceae</taxon>
        <taxon>Antiquaquibacter</taxon>
    </lineage>
</organism>
<evidence type="ECO:0000313" key="5">
    <source>
        <dbReference type="EMBL" id="MDH6180223.1"/>
    </source>
</evidence>
<evidence type="ECO:0008006" key="7">
    <source>
        <dbReference type="Google" id="ProtNLM"/>
    </source>
</evidence>
<dbReference type="PANTHER" id="PTHR43179:SF12">
    <property type="entry name" value="GALACTOFURANOSYLTRANSFERASE GLFT2"/>
    <property type="match status" value="1"/>
</dbReference>
<dbReference type="PANTHER" id="PTHR43179">
    <property type="entry name" value="RHAMNOSYLTRANSFERASE WBBL"/>
    <property type="match status" value="1"/>
</dbReference>
<gene>
    <name evidence="5" type="ORF">M2152_000405</name>
</gene>
<name>A0ABT6KJS6_9MICO</name>
<comment type="pathway">
    <text evidence="1">Cell wall biogenesis; cell wall polysaccharide biosynthesis.</text>
</comment>
<dbReference type="Proteomes" id="UP001160142">
    <property type="component" value="Unassembled WGS sequence"/>
</dbReference>
<keyword evidence="4" id="KW-0808">Transferase</keyword>
<comment type="caution">
    <text evidence="5">The sequence shown here is derived from an EMBL/GenBank/DDBJ whole genome shotgun (WGS) entry which is preliminary data.</text>
</comment>
<evidence type="ECO:0000256" key="1">
    <source>
        <dbReference type="ARBA" id="ARBA00004776"/>
    </source>
</evidence>
<dbReference type="Gene3D" id="3.90.550.10">
    <property type="entry name" value="Spore Coat Polysaccharide Biosynthesis Protein SpsA, Chain A"/>
    <property type="match status" value="1"/>
</dbReference>
<protein>
    <recommendedName>
        <fullName evidence="7">Glycosyl transferase family 2</fullName>
    </recommendedName>
</protein>
<evidence type="ECO:0000256" key="2">
    <source>
        <dbReference type="ARBA" id="ARBA00006739"/>
    </source>
</evidence>
<reference evidence="5 6" key="1">
    <citation type="submission" date="2023-04" db="EMBL/GenBank/DDBJ databases">
        <title>Genome Encyclopedia of Bacteria and Archaea VI: Functional Genomics of Type Strains.</title>
        <authorList>
            <person name="Whitman W."/>
        </authorList>
    </citation>
    <scope>NUCLEOTIDE SEQUENCE [LARGE SCALE GENOMIC DNA]</scope>
    <source>
        <strain evidence="5 6">SG_E_30_P1</strain>
    </source>
</reference>
<evidence type="ECO:0000256" key="4">
    <source>
        <dbReference type="ARBA" id="ARBA00022679"/>
    </source>
</evidence>
<dbReference type="InterPro" id="IPR029044">
    <property type="entry name" value="Nucleotide-diphossugar_trans"/>
</dbReference>
<evidence type="ECO:0000256" key="3">
    <source>
        <dbReference type="ARBA" id="ARBA00022676"/>
    </source>
</evidence>
<dbReference type="RefSeq" id="WP_322132586.1">
    <property type="nucleotide sequence ID" value="NZ_CP085036.1"/>
</dbReference>
<sequence>MDDSLTGDSGSAPASRIGVVISTLGRAASLQHLLEDLAAQTRPPAIVIVCDQSTFADGSAAGELSVEAVCGRFAAVLPLERVTSQRGLSRGRNAGVAALAGRADYVFFPNDTSRVASDFFARFTPDENAQIVAGHYRDDAGVRRDFPAETVPVSKGNVWRVMEAAMLVRVDAVLAAGGFDEHLGSGADSPWQSGEGTDLLLRMSASGARVHFDPDLEVRGVRETDGLDGAARRRKLRAYGRGYGHILREWDFGARRAWAAVLGGLTLGVRQPGRFSVGDGLVVGLGRAEGVMNRLLGDARRTTAVDR</sequence>
<keyword evidence="6" id="KW-1185">Reference proteome</keyword>
<dbReference type="SUPFAM" id="SSF53448">
    <property type="entry name" value="Nucleotide-diphospho-sugar transferases"/>
    <property type="match status" value="1"/>
</dbReference>
<keyword evidence="3" id="KW-0328">Glycosyltransferase</keyword>
<accession>A0ABT6KJS6</accession>
<comment type="similarity">
    <text evidence="2">Belongs to the glycosyltransferase 2 family.</text>
</comment>
<dbReference type="EMBL" id="JARXVQ010000001">
    <property type="protein sequence ID" value="MDH6180223.1"/>
    <property type="molecule type" value="Genomic_DNA"/>
</dbReference>
<evidence type="ECO:0000313" key="6">
    <source>
        <dbReference type="Proteomes" id="UP001160142"/>
    </source>
</evidence>
<proteinExistence type="inferred from homology"/>